<accession>A0A841J717</accession>
<dbReference type="Proteomes" id="UP000552700">
    <property type="component" value="Unassembled WGS sequence"/>
</dbReference>
<sequence length="318" mass="34301">MKVLIIGATGFLGSAIARVLNARGHAVHGLSRNTENETKLKNAGVVPVQGDFENPTALCETAKAFDTIVFSAMIPFQREAEIVAALLEAHRGSGRHFLFTSGTGVLSIAAPNGEWNENTFTEDDPFPFLARTNREIRIKTEDMVRSAAKDGYHTTVVRPPLIFGNGGSVQIPRLFESAIKTGSACYLGQGLNLYSNVHVDDLAEVFALAIERGVPGALYHAVAGEANFRALAEAVAHVVGCDTKSLDLEAASALWGNFWVEVGLAVNSRSRAPRTRSELGWIPKHVDVVEDIRSGSYRDAYMAWKEGRGGLIKISSHG</sequence>
<comment type="caution">
    <text evidence="2">The sequence shown here is derived from an EMBL/GenBank/DDBJ whole genome shotgun (WGS) entry which is preliminary data.</text>
</comment>
<dbReference type="GO" id="GO:0005737">
    <property type="term" value="C:cytoplasm"/>
    <property type="evidence" value="ECO:0007669"/>
    <property type="project" value="TreeGrafter"/>
</dbReference>
<dbReference type="InterPro" id="IPR001509">
    <property type="entry name" value="Epimerase_deHydtase"/>
</dbReference>
<dbReference type="AlphaFoldDB" id="A0A841J717"/>
<proteinExistence type="predicted"/>
<name>A0A841J717_9SPHN</name>
<evidence type="ECO:0000313" key="2">
    <source>
        <dbReference type="EMBL" id="MBB6125326.1"/>
    </source>
</evidence>
<dbReference type="RefSeq" id="WP_184081624.1">
    <property type="nucleotide sequence ID" value="NZ_JACIJP010000006.1"/>
</dbReference>
<organism evidence="2 3">
    <name type="scientific">Sphingobium subterraneum</name>
    <dbReference type="NCBI Taxonomy" id="627688"/>
    <lineage>
        <taxon>Bacteria</taxon>
        <taxon>Pseudomonadati</taxon>
        <taxon>Pseudomonadota</taxon>
        <taxon>Alphaproteobacteria</taxon>
        <taxon>Sphingomonadales</taxon>
        <taxon>Sphingomonadaceae</taxon>
        <taxon>Sphingobium</taxon>
    </lineage>
</organism>
<protein>
    <submittedName>
        <fullName evidence="2">Nucleoside-diphosphate-sugar epimerase</fullName>
    </submittedName>
</protein>
<feature type="domain" description="NAD-dependent epimerase/dehydratase" evidence="1">
    <location>
        <begin position="3"/>
        <end position="216"/>
    </location>
</feature>
<dbReference type="Gene3D" id="3.40.50.720">
    <property type="entry name" value="NAD(P)-binding Rossmann-like Domain"/>
    <property type="match status" value="1"/>
</dbReference>
<dbReference type="Pfam" id="PF01370">
    <property type="entry name" value="Epimerase"/>
    <property type="match status" value="1"/>
</dbReference>
<dbReference type="GO" id="GO:0004029">
    <property type="term" value="F:aldehyde dehydrogenase (NAD+) activity"/>
    <property type="evidence" value="ECO:0007669"/>
    <property type="project" value="TreeGrafter"/>
</dbReference>
<dbReference type="PANTHER" id="PTHR48079">
    <property type="entry name" value="PROTEIN YEEZ"/>
    <property type="match status" value="1"/>
</dbReference>
<reference evidence="2 3" key="1">
    <citation type="submission" date="2020-08" db="EMBL/GenBank/DDBJ databases">
        <title>Genomic Encyclopedia of Type Strains, Phase IV (KMG-IV): sequencing the most valuable type-strain genomes for metagenomic binning, comparative biology and taxonomic classification.</title>
        <authorList>
            <person name="Goeker M."/>
        </authorList>
    </citation>
    <scope>NUCLEOTIDE SEQUENCE [LARGE SCALE GENOMIC DNA]</scope>
    <source>
        <strain evidence="2 3">DSM 102255</strain>
    </source>
</reference>
<dbReference type="EMBL" id="JACIJP010000006">
    <property type="protein sequence ID" value="MBB6125326.1"/>
    <property type="molecule type" value="Genomic_DNA"/>
</dbReference>
<evidence type="ECO:0000313" key="3">
    <source>
        <dbReference type="Proteomes" id="UP000552700"/>
    </source>
</evidence>
<dbReference type="PANTHER" id="PTHR48079:SF6">
    <property type="entry name" value="NAD(P)-BINDING DOMAIN-CONTAINING PROTEIN-RELATED"/>
    <property type="match status" value="1"/>
</dbReference>
<gene>
    <name evidence="2" type="ORF">FHS92_003087</name>
</gene>
<dbReference type="SUPFAM" id="SSF51735">
    <property type="entry name" value="NAD(P)-binding Rossmann-fold domains"/>
    <property type="match status" value="1"/>
</dbReference>
<dbReference type="InterPro" id="IPR036291">
    <property type="entry name" value="NAD(P)-bd_dom_sf"/>
</dbReference>
<evidence type="ECO:0000259" key="1">
    <source>
        <dbReference type="Pfam" id="PF01370"/>
    </source>
</evidence>
<dbReference type="InterPro" id="IPR051783">
    <property type="entry name" value="NAD(P)-dependent_oxidoreduct"/>
</dbReference>
<keyword evidence="3" id="KW-1185">Reference proteome</keyword>